<feature type="transmembrane region" description="Helical" evidence="5">
    <location>
        <begin position="306"/>
        <end position="324"/>
    </location>
</feature>
<dbReference type="Proteomes" id="UP000756346">
    <property type="component" value="Unassembled WGS sequence"/>
</dbReference>
<feature type="transmembrane region" description="Helical" evidence="5">
    <location>
        <begin position="122"/>
        <end position="141"/>
    </location>
</feature>
<evidence type="ECO:0000256" key="5">
    <source>
        <dbReference type="SAM" id="Phobius"/>
    </source>
</evidence>
<proteinExistence type="predicted"/>
<organism evidence="8 9">
    <name type="scientific">Microdochium trichocladiopsis</name>
    <dbReference type="NCBI Taxonomy" id="1682393"/>
    <lineage>
        <taxon>Eukaryota</taxon>
        <taxon>Fungi</taxon>
        <taxon>Dikarya</taxon>
        <taxon>Ascomycota</taxon>
        <taxon>Pezizomycotina</taxon>
        <taxon>Sordariomycetes</taxon>
        <taxon>Xylariomycetidae</taxon>
        <taxon>Xylariales</taxon>
        <taxon>Microdochiaceae</taxon>
        <taxon>Microdochium</taxon>
    </lineage>
</organism>
<dbReference type="GeneID" id="70189890"/>
<feature type="chain" id="PRO_5040477519" evidence="6">
    <location>
        <begin position="20"/>
        <end position="498"/>
    </location>
</feature>
<feature type="transmembrane region" description="Helical" evidence="5">
    <location>
        <begin position="356"/>
        <end position="373"/>
    </location>
</feature>
<dbReference type="InterPro" id="IPR020846">
    <property type="entry name" value="MFS_dom"/>
</dbReference>
<feature type="transmembrane region" description="Helical" evidence="5">
    <location>
        <begin position="468"/>
        <end position="486"/>
    </location>
</feature>
<dbReference type="RefSeq" id="XP_046009990.1">
    <property type="nucleotide sequence ID" value="XM_046160344.1"/>
</dbReference>
<feature type="domain" description="Major facilitator superfamily (MFS) profile" evidence="7">
    <location>
        <begin position="1"/>
        <end position="498"/>
    </location>
</feature>
<evidence type="ECO:0000256" key="6">
    <source>
        <dbReference type="SAM" id="SignalP"/>
    </source>
</evidence>
<evidence type="ECO:0000313" key="8">
    <source>
        <dbReference type="EMBL" id="KAH7027191.1"/>
    </source>
</evidence>
<dbReference type="Pfam" id="PF07690">
    <property type="entry name" value="MFS_1"/>
    <property type="match status" value="1"/>
</dbReference>
<dbReference type="InterPro" id="IPR036259">
    <property type="entry name" value="MFS_trans_sf"/>
</dbReference>
<comment type="caution">
    <text evidence="8">The sequence shown here is derived from an EMBL/GenBank/DDBJ whole genome shotgun (WGS) entry which is preliminary data.</text>
</comment>
<dbReference type="GO" id="GO:0005886">
    <property type="term" value="C:plasma membrane"/>
    <property type="evidence" value="ECO:0007669"/>
    <property type="project" value="TreeGrafter"/>
</dbReference>
<keyword evidence="6" id="KW-0732">Signal</keyword>
<accession>A0A9P9BMZ5</accession>
<keyword evidence="9" id="KW-1185">Reference proteome</keyword>
<dbReference type="PANTHER" id="PTHR23501:SF199">
    <property type="entry name" value="MFS EFFLUX TRANSPORTER INPD-RELATED"/>
    <property type="match status" value="1"/>
</dbReference>
<dbReference type="SUPFAM" id="SSF103473">
    <property type="entry name" value="MFS general substrate transporter"/>
    <property type="match status" value="1"/>
</dbReference>
<evidence type="ECO:0000256" key="2">
    <source>
        <dbReference type="ARBA" id="ARBA00022692"/>
    </source>
</evidence>
<evidence type="ECO:0000256" key="4">
    <source>
        <dbReference type="ARBA" id="ARBA00023136"/>
    </source>
</evidence>
<sequence>MTALCLGGLLVSLDGTILGTAVPAITAEFGSLGDVGWYNSVYLLTMSVPQLLFGKLNSRYPVRWNHSAAMLLFVVGSAVCGAAPSSAGLIAGRAIAGLGCSGLLVSTMSLAPVLAPPARQPLLIGMFAATMGLGIAIGPLVGGVLTETVSWRWNFYINLPFAAVIYAVFLWLVPSPSNPIARTTTPTHSSFWQTLDPLGLTTLTASVTSLLLALQWGGVQYPWNDARITALLVLSGVLSLVFLCVEVWQRENAMLPASIFTQRSVVCSALFSFCSSGASVVLVYYLPSWFQGVMGVNALQSGVNTLPLVMTTVFTTAAGGLLLTHVGQVGTLMLVATVFMSIGAGLFTTFKFDSPTSYWIGCQIVYGLGNGFSRQAPAIAVQKVLAESDMPIGFGMIMFSQFMGGAIFIPIAQAIFINKLAGGLQSLGLHAVDPATLAAEGLTTITAGLEGQVKDAALTVINNSLVQAWHVSVGLACAGIIGVVFVEHGRINRKPKNL</sequence>
<dbReference type="CDD" id="cd17502">
    <property type="entry name" value="MFS_Azr1_MDR_like"/>
    <property type="match status" value="1"/>
</dbReference>
<dbReference type="Gene3D" id="1.20.1250.20">
    <property type="entry name" value="MFS general substrate transporter like domains"/>
    <property type="match status" value="1"/>
</dbReference>
<feature type="transmembrane region" description="Helical" evidence="5">
    <location>
        <begin position="153"/>
        <end position="173"/>
    </location>
</feature>
<feature type="transmembrane region" description="Helical" evidence="5">
    <location>
        <begin position="394"/>
        <end position="417"/>
    </location>
</feature>
<dbReference type="EMBL" id="JAGTJQ010000007">
    <property type="protein sequence ID" value="KAH7027191.1"/>
    <property type="molecule type" value="Genomic_DNA"/>
</dbReference>
<feature type="transmembrane region" description="Helical" evidence="5">
    <location>
        <begin position="68"/>
        <end position="89"/>
    </location>
</feature>
<evidence type="ECO:0000256" key="3">
    <source>
        <dbReference type="ARBA" id="ARBA00022989"/>
    </source>
</evidence>
<feature type="transmembrane region" description="Helical" evidence="5">
    <location>
        <begin position="226"/>
        <end position="245"/>
    </location>
</feature>
<evidence type="ECO:0000259" key="7">
    <source>
        <dbReference type="PROSITE" id="PS50850"/>
    </source>
</evidence>
<comment type="subcellular location">
    <subcellularLocation>
        <location evidence="1">Membrane</location>
        <topology evidence="1">Multi-pass membrane protein</topology>
    </subcellularLocation>
</comment>
<name>A0A9P9BMZ5_9PEZI</name>
<protein>
    <submittedName>
        <fullName evidence="8">Major facilitator superfamily domain-containing protein</fullName>
    </submittedName>
</protein>
<feature type="transmembrane region" description="Helical" evidence="5">
    <location>
        <begin position="265"/>
        <end position="286"/>
    </location>
</feature>
<feature type="transmembrane region" description="Helical" evidence="5">
    <location>
        <begin position="95"/>
        <end position="115"/>
    </location>
</feature>
<keyword evidence="4 5" id="KW-0472">Membrane</keyword>
<keyword evidence="3 5" id="KW-1133">Transmembrane helix</keyword>
<dbReference type="InterPro" id="IPR011701">
    <property type="entry name" value="MFS"/>
</dbReference>
<reference evidence="8" key="1">
    <citation type="journal article" date="2021" name="Nat. Commun.">
        <title>Genetic determinants of endophytism in the Arabidopsis root mycobiome.</title>
        <authorList>
            <person name="Mesny F."/>
            <person name="Miyauchi S."/>
            <person name="Thiergart T."/>
            <person name="Pickel B."/>
            <person name="Atanasova L."/>
            <person name="Karlsson M."/>
            <person name="Huettel B."/>
            <person name="Barry K.W."/>
            <person name="Haridas S."/>
            <person name="Chen C."/>
            <person name="Bauer D."/>
            <person name="Andreopoulos W."/>
            <person name="Pangilinan J."/>
            <person name="LaButti K."/>
            <person name="Riley R."/>
            <person name="Lipzen A."/>
            <person name="Clum A."/>
            <person name="Drula E."/>
            <person name="Henrissat B."/>
            <person name="Kohler A."/>
            <person name="Grigoriev I.V."/>
            <person name="Martin F.M."/>
            <person name="Hacquard S."/>
        </authorList>
    </citation>
    <scope>NUCLEOTIDE SEQUENCE</scope>
    <source>
        <strain evidence="8">MPI-CAGE-CH-0230</strain>
    </source>
</reference>
<dbReference type="PROSITE" id="PS50850">
    <property type="entry name" value="MFS"/>
    <property type="match status" value="1"/>
</dbReference>
<feature type="signal peptide" evidence="6">
    <location>
        <begin position="1"/>
        <end position="19"/>
    </location>
</feature>
<dbReference type="AlphaFoldDB" id="A0A9P9BMZ5"/>
<dbReference type="OrthoDB" id="10021397at2759"/>
<evidence type="ECO:0000313" key="9">
    <source>
        <dbReference type="Proteomes" id="UP000756346"/>
    </source>
</evidence>
<dbReference type="Gene3D" id="1.20.1720.10">
    <property type="entry name" value="Multidrug resistance protein D"/>
    <property type="match status" value="1"/>
</dbReference>
<dbReference type="PANTHER" id="PTHR23501">
    <property type="entry name" value="MAJOR FACILITATOR SUPERFAMILY"/>
    <property type="match status" value="1"/>
</dbReference>
<dbReference type="GO" id="GO:0022857">
    <property type="term" value="F:transmembrane transporter activity"/>
    <property type="evidence" value="ECO:0007669"/>
    <property type="project" value="InterPro"/>
</dbReference>
<evidence type="ECO:0000256" key="1">
    <source>
        <dbReference type="ARBA" id="ARBA00004141"/>
    </source>
</evidence>
<keyword evidence="2 5" id="KW-0812">Transmembrane</keyword>
<feature type="transmembrane region" description="Helical" evidence="5">
    <location>
        <begin position="331"/>
        <end position="350"/>
    </location>
</feature>
<gene>
    <name evidence="8" type="ORF">B0I36DRAFT_375217</name>
</gene>